<feature type="domain" description="Beta-mannosidase-like galactose-binding" evidence="3">
    <location>
        <begin position="38"/>
        <end position="184"/>
    </location>
</feature>
<evidence type="ECO:0000256" key="2">
    <source>
        <dbReference type="ARBA" id="ARBA00023295"/>
    </source>
</evidence>
<organism evidence="4 5">
    <name type="scientific">Stappia albiluteola</name>
    <dbReference type="NCBI Taxonomy" id="2758565"/>
    <lineage>
        <taxon>Bacteria</taxon>
        <taxon>Pseudomonadati</taxon>
        <taxon>Pseudomonadota</taxon>
        <taxon>Alphaproteobacteria</taxon>
        <taxon>Hyphomicrobiales</taxon>
        <taxon>Stappiaceae</taxon>
        <taxon>Stappia</taxon>
    </lineage>
</organism>
<dbReference type="EMBL" id="JACFXV010000031">
    <property type="protein sequence ID" value="MBA5775928.1"/>
    <property type="molecule type" value="Genomic_DNA"/>
</dbReference>
<dbReference type="GO" id="GO:0004567">
    <property type="term" value="F:beta-mannosidase activity"/>
    <property type="evidence" value="ECO:0007669"/>
    <property type="project" value="TreeGrafter"/>
</dbReference>
<dbReference type="Proteomes" id="UP000541109">
    <property type="component" value="Unassembled WGS sequence"/>
</dbReference>
<gene>
    <name evidence="4" type="ORF">H2509_02170</name>
</gene>
<dbReference type="SUPFAM" id="SSF49785">
    <property type="entry name" value="Galactose-binding domain-like"/>
    <property type="match status" value="1"/>
</dbReference>
<keyword evidence="1 4" id="KW-0378">Hydrolase</keyword>
<dbReference type="InterPro" id="IPR036156">
    <property type="entry name" value="Beta-gal/glucu_dom_sf"/>
</dbReference>
<dbReference type="SUPFAM" id="SSF49303">
    <property type="entry name" value="beta-Galactosidase/glucuronidase domain"/>
    <property type="match status" value="2"/>
</dbReference>
<proteinExistence type="predicted"/>
<reference evidence="4 5" key="1">
    <citation type="submission" date="2020-07" db="EMBL/GenBank/DDBJ databases">
        <title>Stappia sp., F7233, whole genome shotgun sequencing project.</title>
        <authorList>
            <person name="Jiang S."/>
            <person name="Liu Z.W."/>
            <person name="Du Z.J."/>
        </authorList>
    </citation>
    <scope>NUCLEOTIDE SEQUENCE [LARGE SCALE GENOMIC DNA]</scope>
    <source>
        <strain evidence="4 5">F7233</strain>
    </source>
</reference>
<keyword evidence="2" id="KW-0326">Glycosidase</keyword>
<dbReference type="InterPro" id="IPR008979">
    <property type="entry name" value="Galactose-bd-like_sf"/>
</dbReference>
<evidence type="ECO:0000313" key="4">
    <source>
        <dbReference type="EMBL" id="MBA5775928.1"/>
    </source>
</evidence>
<dbReference type="InterPro" id="IPR050887">
    <property type="entry name" value="Beta-mannosidase_GH2"/>
</dbReference>
<dbReference type="Gene3D" id="3.20.20.80">
    <property type="entry name" value="Glycosidases"/>
    <property type="match status" value="1"/>
</dbReference>
<dbReference type="GO" id="GO:0006516">
    <property type="term" value="P:glycoprotein catabolic process"/>
    <property type="evidence" value="ECO:0007669"/>
    <property type="project" value="TreeGrafter"/>
</dbReference>
<evidence type="ECO:0000256" key="1">
    <source>
        <dbReference type="ARBA" id="ARBA00022801"/>
    </source>
</evidence>
<name>A0A839AA69_9HYPH</name>
<dbReference type="SUPFAM" id="SSF51445">
    <property type="entry name" value="(Trans)glycosidases"/>
    <property type="match status" value="1"/>
</dbReference>
<protein>
    <submittedName>
        <fullName evidence="4">Glycoside hydrolase family 2 protein</fullName>
    </submittedName>
</protein>
<sequence length="826" mass="89734">MSTLLPIAGTTVTALDAGWRMAVAEAGAFGRPSDLDGSLVWHQAKVPGTAADALADAGLFDPARPEPLHGKDIWYRTTIRPQRPGPHRLRFEGLATIAEAWLGGSPILASSSMFEASEVDIDLAGEAELTICLRALQPHLAKRGPRARWRTQLTPEQGLRLTRTTMLGHMPGWCPSIHAVGPFRPILLVRPGSLAAEDLRIDARLTEEGHGELAVSLKLAGIVPHLAISCGGETSAMREMPDGRYEARLTLENVKPWWPHTHGTPHLHEVVLEAGDERLSLGRTGFRRIEIDKGEDGKGFALRVNGTRIFCRGAVWTNADLLRLPGDAASYRPLLELARDANMNMLRVGGTMVYETAEFFRLCDEFGILVWHDFQFANFDYPVSDPEFAATVEREAQDFLHVTQGSPSFAVACGGSEIEQQAAMMGVSREKWQGPLTQEILPAACARLRPDIAYVANSPTGGAMPFSPNEGVTHYFGVSAYRMPLEDARRAEVKFAAECLAFANLPEAATVERHFPPGPGHSPEWKALIPRDRNTGWDFEDVRDHYVEALYGVKPLDLRYGDPESYLDFGRAVVAEVMEAVFAEWRRAGSRTAGGLIWNFRDLFPSAGWGVVDATGAPKSALFALKRAFRPVALALTDEGTNGLYAQLANDTADTLSFRLEISCLNGGAVPVASGALDLEIAGRSSRAVPVTEVLGAFFDATYAFRFGPPAHDVTHARLIDAASGIVLAEAFHFPRGRGAAMHAARLDVRCETGAGGNAVVVLATDRLAQSVHIRADGYLPDDNWFHLAPGSERRVTLRRLPGTDHAVSGEIGHLGSKERFSYSAG</sequence>
<dbReference type="Gene3D" id="2.60.120.260">
    <property type="entry name" value="Galactose-binding domain-like"/>
    <property type="match status" value="1"/>
</dbReference>
<dbReference type="InterPro" id="IPR017853">
    <property type="entry name" value="GH"/>
</dbReference>
<keyword evidence="5" id="KW-1185">Reference proteome</keyword>
<comment type="caution">
    <text evidence="4">The sequence shown here is derived from an EMBL/GenBank/DDBJ whole genome shotgun (WGS) entry which is preliminary data.</text>
</comment>
<dbReference type="Pfam" id="PF22666">
    <property type="entry name" value="Glyco_hydro_2_N2"/>
    <property type="match status" value="1"/>
</dbReference>
<dbReference type="InterPro" id="IPR054593">
    <property type="entry name" value="Beta-mannosidase-like_N2"/>
</dbReference>
<dbReference type="PANTHER" id="PTHR43730">
    <property type="entry name" value="BETA-MANNOSIDASE"/>
    <property type="match status" value="1"/>
</dbReference>
<dbReference type="AlphaFoldDB" id="A0A839AA69"/>
<evidence type="ECO:0000313" key="5">
    <source>
        <dbReference type="Proteomes" id="UP000541109"/>
    </source>
</evidence>
<dbReference type="PANTHER" id="PTHR43730:SF1">
    <property type="entry name" value="BETA-MANNOSIDASE"/>
    <property type="match status" value="1"/>
</dbReference>
<accession>A0A839AA69</accession>
<dbReference type="RefSeq" id="WP_182161828.1">
    <property type="nucleotide sequence ID" value="NZ_JACFXV010000031.1"/>
</dbReference>
<evidence type="ECO:0000259" key="3">
    <source>
        <dbReference type="Pfam" id="PF22666"/>
    </source>
</evidence>